<feature type="domain" description="HTH rpiR-type" evidence="4">
    <location>
        <begin position="1"/>
        <end position="77"/>
    </location>
</feature>
<dbReference type="GO" id="GO:0097367">
    <property type="term" value="F:carbohydrate derivative binding"/>
    <property type="evidence" value="ECO:0007669"/>
    <property type="project" value="InterPro"/>
</dbReference>
<dbReference type="InterPro" id="IPR000281">
    <property type="entry name" value="HTH_RpiR"/>
</dbReference>
<feature type="domain" description="SIS" evidence="5">
    <location>
        <begin position="106"/>
        <end position="248"/>
    </location>
</feature>
<dbReference type="InterPro" id="IPR035472">
    <property type="entry name" value="RpiR-like_SIS"/>
</dbReference>
<keyword evidence="7" id="KW-1185">Reference proteome</keyword>
<dbReference type="CDD" id="cd05013">
    <property type="entry name" value="SIS_RpiR"/>
    <property type="match status" value="1"/>
</dbReference>
<dbReference type="Proteomes" id="UP000674938">
    <property type="component" value="Unassembled WGS sequence"/>
</dbReference>
<dbReference type="Gene3D" id="1.10.10.10">
    <property type="entry name" value="Winged helix-like DNA-binding domain superfamily/Winged helix DNA-binding domain"/>
    <property type="match status" value="1"/>
</dbReference>
<dbReference type="PROSITE" id="PS51464">
    <property type="entry name" value="SIS"/>
    <property type="match status" value="1"/>
</dbReference>
<evidence type="ECO:0000259" key="5">
    <source>
        <dbReference type="PROSITE" id="PS51464"/>
    </source>
</evidence>
<sequence>MKVDERVSKYFNELNANDLHIWQYMANNKQKCSECTIEELSQLCNSSKSSIYRFARKLSLNGFSELKYALKNDVTMSEMEDDILTAFCDTLTKSINEYKKHDFTGVSELIYNSQKVFLYGTGTLQRAVAQEMRRVFLSGNEHFYVTEGVDEIGALSGTLTKDDLVIIISLKGQSDNARLFAKQLVLQGVPFISITSFEENAISHLSNESVFVNTSELDIGLGRKYQALDSYFILVNMIFLNYMTYKNQKK</sequence>
<dbReference type="PANTHER" id="PTHR30514:SF1">
    <property type="entry name" value="HTH-TYPE TRANSCRIPTIONAL REGULATOR HEXR-RELATED"/>
    <property type="match status" value="1"/>
</dbReference>
<keyword evidence="1" id="KW-0805">Transcription regulation</keyword>
<dbReference type="InterPro" id="IPR047640">
    <property type="entry name" value="RpiR-like"/>
</dbReference>
<comment type="caution">
    <text evidence="6">The sequence shown here is derived from an EMBL/GenBank/DDBJ whole genome shotgun (WGS) entry which is preliminary data.</text>
</comment>
<evidence type="ECO:0000256" key="3">
    <source>
        <dbReference type="ARBA" id="ARBA00023163"/>
    </source>
</evidence>
<dbReference type="PANTHER" id="PTHR30514">
    <property type="entry name" value="GLUCOKINASE"/>
    <property type="match status" value="1"/>
</dbReference>
<dbReference type="Pfam" id="PF01418">
    <property type="entry name" value="HTH_6"/>
    <property type="match status" value="1"/>
</dbReference>
<dbReference type="InterPro" id="IPR001347">
    <property type="entry name" value="SIS_dom"/>
</dbReference>
<dbReference type="GO" id="GO:0003677">
    <property type="term" value="F:DNA binding"/>
    <property type="evidence" value="ECO:0007669"/>
    <property type="project" value="UniProtKB-KW"/>
</dbReference>
<dbReference type="Pfam" id="PF01380">
    <property type="entry name" value="SIS"/>
    <property type="match status" value="1"/>
</dbReference>
<keyword evidence="2" id="KW-0238">DNA-binding</keyword>
<accession>A0A940SVD3</accession>
<dbReference type="Gene3D" id="3.40.50.10490">
    <property type="entry name" value="Glucose-6-phosphate isomerase like protein, domain 1"/>
    <property type="match status" value="1"/>
</dbReference>
<dbReference type="InterPro" id="IPR036388">
    <property type="entry name" value="WH-like_DNA-bd_sf"/>
</dbReference>
<gene>
    <name evidence="6" type="ORF">I6N95_08090</name>
</gene>
<dbReference type="GO" id="GO:1901135">
    <property type="term" value="P:carbohydrate derivative metabolic process"/>
    <property type="evidence" value="ECO:0007669"/>
    <property type="project" value="InterPro"/>
</dbReference>
<dbReference type="AlphaFoldDB" id="A0A940SVD3"/>
<name>A0A940SVD3_9ENTE</name>
<dbReference type="EMBL" id="JAEEGA010000004">
    <property type="protein sequence ID" value="MBP1040961.1"/>
    <property type="molecule type" value="Genomic_DNA"/>
</dbReference>
<evidence type="ECO:0000259" key="4">
    <source>
        <dbReference type="PROSITE" id="PS51071"/>
    </source>
</evidence>
<reference evidence="6" key="1">
    <citation type="submission" date="2020-12" db="EMBL/GenBank/DDBJ databases">
        <title>Vagococcus allomyrinae sp. nov. and Enterococcus lavae sp. nov., isolated from the larvae of Allomyrina dichotoma.</title>
        <authorList>
            <person name="Lee S.D."/>
        </authorList>
    </citation>
    <scope>NUCLEOTIDE SEQUENCE</scope>
    <source>
        <strain evidence="6">BWB3-3</strain>
    </source>
</reference>
<dbReference type="InterPro" id="IPR046348">
    <property type="entry name" value="SIS_dom_sf"/>
</dbReference>
<evidence type="ECO:0000256" key="1">
    <source>
        <dbReference type="ARBA" id="ARBA00023015"/>
    </source>
</evidence>
<dbReference type="InterPro" id="IPR009057">
    <property type="entry name" value="Homeodomain-like_sf"/>
</dbReference>
<dbReference type="SUPFAM" id="SSF53697">
    <property type="entry name" value="SIS domain"/>
    <property type="match status" value="1"/>
</dbReference>
<protein>
    <submittedName>
        <fullName evidence="6">MurR/RpiR family transcriptional regulator</fullName>
    </submittedName>
</protein>
<proteinExistence type="predicted"/>
<evidence type="ECO:0000313" key="7">
    <source>
        <dbReference type="Proteomes" id="UP000674938"/>
    </source>
</evidence>
<dbReference type="GO" id="GO:0003700">
    <property type="term" value="F:DNA-binding transcription factor activity"/>
    <property type="evidence" value="ECO:0007669"/>
    <property type="project" value="InterPro"/>
</dbReference>
<organism evidence="6 7">
    <name type="scientific">Vagococcus allomyrinae</name>
    <dbReference type="NCBI Taxonomy" id="2794353"/>
    <lineage>
        <taxon>Bacteria</taxon>
        <taxon>Bacillati</taxon>
        <taxon>Bacillota</taxon>
        <taxon>Bacilli</taxon>
        <taxon>Lactobacillales</taxon>
        <taxon>Enterococcaceae</taxon>
        <taxon>Vagococcus</taxon>
    </lineage>
</organism>
<dbReference type="SUPFAM" id="SSF46689">
    <property type="entry name" value="Homeodomain-like"/>
    <property type="match status" value="1"/>
</dbReference>
<evidence type="ECO:0000256" key="2">
    <source>
        <dbReference type="ARBA" id="ARBA00023125"/>
    </source>
</evidence>
<dbReference type="PROSITE" id="PS51071">
    <property type="entry name" value="HTH_RPIR"/>
    <property type="match status" value="1"/>
</dbReference>
<keyword evidence="3" id="KW-0804">Transcription</keyword>
<dbReference type="RefSeq" id="WP_209526549.1">
    <property type="nucleotide sequence ID" value="NZ_JAEEGA010000004.1"/>
</dbReference>
<evidence type="ECO:0000313" key="6">
    <source>
        <dbReference type="EMBL" id="MBP1040961.1"/>
    </source>
</evidence>